<keyword evidence="2" id="KW-1185">Reference proteome</keyword>
<dbReference type="AlphaFoldDB" id="A0A3L6PSY7"/>
<accession>A0A3L6PSY7</accession>
<dbReference type="OrthoDB" id="656347at2759"/>
<sequence>MAGSSSSASIQEEATSAVFDDTVGTHSNLRCFLDSVTPIVKAYRVPKAPYYPPQRDTTYSEPATSEPNEYNGNIGDGVKCFYYLGDLWNSFYKWSACGVGTSVCIAPGETVEQYFVPYLSAMELYANETNVPASNSMVFDGRFNGYNQHGATDWTTHGYQTPSNMRKVGVLESKGELLFKYFEPDSPYERIPFVDKVYELYAERPFITSLNSLELSPSSWMSVYWYPTSHVPAKNQKDLNTCFLTYHNLSTSEDNVSLDRVHDSNHVALAPFGLATFKLDAKVWANPDSGDQKHIVSLYDAAWSWLKKRSIHHYDFNYFSYRCSST</sequence>
<dbReference type="STRING" id="4540.A0A3L6PSY7"/>
<evidence type="ECO:0000313" key="2">
    <source>
        <dbReference type="Proteomes" id="UP000275267"/>
    </source>
</evidence>
<name>A0A3L6PSY7_PANMI</name>
<dbReference type="InterPro" id="IPR008507">
    <property type="entry name" value="DUF789"/>
</dbReference>
<dbReference type="EMBL" id="PQIB02000015">
    <property type="protein sequence ID" value="RLM64828.1"/>
    <property type="molecule type" value="Genomic_DNA"/>
</dbReference>
<reference evidence="2" key="1">
    <citation type="journal article" date="2019" name="Nat. Commun.">
        <title>The genome of broomcorn millet.</title>
        <authorList>
            <person name="Zou C."/>
            <person name="Miki D."/>
            <person name="Li D."/>
            <person name="Tang Q."/>
            <person name="Xiao L."/>
            <person name="Rajput S."/>
            <person name="Deng P."/>
            <person name="Jia W."/>
            <person name="Huang R."/>
            <person name="Zhang M."/>
            <person name="Sun Y."/>
            <person name="Hu J."/>
            <person name="Fu X."/>
            <person name="Schnable P.S."/>
            <person name="Li F."/>
            <person name="Zhang H."/>
            <person name="Feng B."/>
            <person name="Zhu X."/>
            <person name="Liu R."/>
            <person name="Schnable J.C."/>
            <person name="Zhu J.-K."/>
            <person name="Zhang H."/>
        </authorList>
    </citation>
    <scope>NUCLEOTIDE SEQUENCE [LARGE SCALE GENOMIC DNA]</scope>
</reference>
<comment type="caution">
    <text evidence="1">The sequence shown here is derived from an EMBL/GenBank/DDBJ whole genome shotgun (WGS) entry which is preliminary data.</text>
</comment>
<dbReference type="PANTHER" id="PTHR31343:SF37">
    <property type="entry name" value="OSJNBA0038O10.24-LIKE PROTEIN"/>
    <property type="match status" value="1"/>
</dbReference>
<dbReference type="Proteomes" id="UP000275267">
    <property type="component" value="Unassembled WGS sequence"/>
</dbReference>
<organism evidence="1 2">
    <name type="scientific">Panicum miliaceum</name>
    <name type="common">Proso millet</name>
    <name type="synonym">Broomcorn millet</name>
    <dbReference type="NCBI Taxonomy" id="4540"/>
    <lineage>
        <taxon>Eukaryota</taxon>
        <taxon>Viridiplantae</taxon>
        <taxon>Streptophyta</taxon>
        <taxon>Embryophyta</taxon>
        <taxon>Tracheophyta</taxon>
        <taxon>Spermatophyta</taxon>
        <taxon>Magnoliopsida</taxon>
        <taxon>Liliopsida</taxon>
        <taxon>Poales</taxon>
        <taxon>Poaceae</taxon>
        <taxon>PACMAD clade</taxon>
        <taxon>Panicoideae</taxon>
        <taxon>Panicodae</taxon>
        <taxon>Paniceae</taxon>
        <taxon>Panicinae</taxon>
        <taxon>Panicum</taxon>
        <taxon>Panicum sect. Panicum</taxon>
    </lineage>
</organism>
<protein>
    <submittedName>
        <fullName evidence="1">Uncharacterized protein</fullName>
    </submittedName>
</protein>
<gene>
    <name evidence="1" type="ORF">C2845_PM16G14530</name>
</gene>
<dbReference type="Pfam" id="PF05623">
    <property type="entry name" value="DUF789"/>
    <property type="match status" value="1"/>
</dbReference>
<dbReference type="PANTHER" id="PTHR31343">
    <property type="entry name" value="T15D22.8"/>
    <property type="match status" value="1"/>
</dbReference>
<proteinExistence type="predicted"/>
<evidence type="ECO:0000313" key="1">
    <source>
        <dbReference type="EMBL" id="RLM64828.1"/>
    </source>
</evidence>